<dbReference type="GeneID" id="85333606"/>
<evidence type="ECO:0000313" key="3">
    <source>
        <dbReference type="Proteomes" id="UP001240678"/>
    </source>
</evidence>
<feature type="compositionally biased region" description="Basic and acidic residues" evidence="1">
    <location>
        <begin position="9"/>
        <end position="27"/>
    </location>
</feature>
<dbReference type="AlphaFoldDB" id="A0AAI9Z6K9"/>
<organism evidence="2 3">
    <name type="scientific">Colletotrichum costaricense</name>
    <dbReference type="NCBI Taxonomy" id="1209916"/>
    <lineage>
        <taxon>Eukaryota</taxon>
        <taxon>Fungi</taxon>
        <taxon>Dikarya</taxon>
        <taxon>Ascomycota</taxon>
        <taxon>Pezizomycotina</taxon>
        <taxon>Sordariomycetes</taxon>
        <taxon>Hypocreomycetidae</taxon>
        <taxon>Glomerellales</taxon>
        <taxon>Glomerellaceae</taxon>
        <taxon>Colletotrichum</taxon>
        <taxon>Colletotrichum acutatum species complex</taxon>
    </lineage>
</organism>
<protein>
    <submittedName>
        <fullName evidence="2">Uncharacterized protein</fullName>
    </submittedName>
</protein>
<sequence length="127" mass="14251">PNRWLDVCGIDRDGSDGRPRWRGKADETGEDGDDTADGAESGRGAQRIDVGRRTGGIPYRFPEDHRQAPAKCYWIKQTNERHGAWAIGRPSERMGRKKDEDSDNGADDMGIGSRAELRPKFQARYGY</sequence>
<feature type="non-terminal residue" evidence="2">
    <location>
        <position position="1"/>
    </location>
</feature>
<feature type="compositionally biased region" description="Basic and acidic residues" evidence="1">
    <location>
        <begin position="90"/>
        <end position="100"/>
    </location>
</feature>
<feature type="compositionally biased region" description="Acidic residues" evidence="1">
    <location>
        <begin position="28"/>
        <end position="37"/>
    </location>
</feature>
<evidence type="ECO:0000313" key="2">
    <source>
        <dbReference type="EMBL" id="KAK1536547.1"/>
    </source>
</evidence>
<keyword evidence="3" id="KW-1185">Reference proteome</keyword>
<dbReference type="EMBL" id="MOOE01000002">
    <property type="protein sequence ID" value="KAK1536547.1"/>
    <property type="molecule type" value="Genomic_DNA"/>
</dbReference>
<dbReference type="RefSeq" id="XP_060318709.1">
    <property type="nucleotide sequence ID" value="XM_060450059.1"/>
</dbReference>
<gene>
    <name evidence="2" type="ORF">CCOS01_01867</name>
</gene>
<dbReference type="Proteomes" id="UP001240678">
    <property type="component" value="Unassembled WGS sequence"/>
</dbReference>
<feature type="region of interest" description="Disordered" evidence="1">
    <location>
        <begin position="84"/>
        <end position="127"/>
    </location>
</feature>
<reference evidence="2 3" key="1">
    <citation type="submission" date="2016-10" db="EMBL/GenBank/DDBJ databases">
        <title>The genome sequence of Colletotrichum fioriniae PJ7.</title>
        <authorList>
            <person name="Baroncelli R."/>
        </authorList>
    </citation>
    <scope>NUCLEOTIDE SEQUENCE [LARGE SCALE GENOMIC DNA]</scope>
    <source>
        <strain evidence="2 3">IMI 309622</strain>
    </source>
</reference>
<evidence type="ECO:0000256" key="1">
    <source>
        <dbReference type="SAM" id="MobiDB-lite"/>
    </source>
</evidence>
<comment type="caution">
    <text evidence="2">The sequence shown here is derived from an EMBL/GenBank/DDBJ whole genome shotgun (WGS) entry which is preliminary data.</text>
</comment>
<name>A0AAI9Z6K9_9PEZI</name>
<feature type="region of interest" description="Disordered" evidence="1">
    <location>
        <begin position="1"/>
        <end position="63"/>
    </location>
</feature>
<proteinExistence type="predicted"/>
<accession>A0AAI9Z6K9</accession>